<dbReference type="PANTHER" id="PTHR45138:SF24">
    <property type="entry name" value="DIGUANYLATE CYCLASE DGCC-RELATED"/>
    <property type="match status" value="1"/>
</dbReference>
<dbReference type="GO" id="GO:0043709">
    <property type="term" value="P:cell adhesion involved in single-species biofilm formation"/>
    <property type="evidence" value="ECO:0007669"/>
    <property type="project" value="TreeGrafter"/>
</dbReference>
<dbReference type="InterPro" id="IPR003018">
    <property type="entry name" value="GAF"/>
</dbReference>
<name>A0A975XZZ0_9ACTN</name>
<dbReference type="Proteomes" id="UP000683575">
    <property type="component" value="Chromosome"/>
</dbReference>
<dbReference type="GO" id="GO:1902201">
    <property type="term" value="P:negative regulation of bacterial-type flagellum-dependent cell motility"/>
    <property type="evidence" value="ECO:0007669"/>
    <property type="project" value="TreeGrafter"/>
</dbReference>
<dbReference type="PANTHER" id="PTHR45138">
    <property type="entry name" value="REGULATORY COMPONENTS OF SENSORY TRANSDUCTION SYSTEM"/>
    <property type="match status" value="1"/>
</dbReference>
<dbReference type="EMBL" id="CP077062">
    <property type="protein sequence ID" value="QWZ07774.1"/>
    <property type="molecule type" value="Genomic_DNA"/>
</dbReference>
<feature type="domain" description="GGDEF" evidence="1">
    <location>
        <begin position="196"/>
        <end position="326"/>
    </location>
</feature>
<organism evidence="2 3">
    <name type="scientific">Nocardioides panacis</name>
    <dbReference type="NCBI Taxonomy" id="2849501"/>
    <lineage>
        <taxon>Bacteria</taxon>
        <taxon>Bacillati</taxon>
        <taxon>Actinomycetota</taxon>
        <taxon>Actinomycetes</taxon>
        <taxon>Propionibacteriales</taxon>
        <taxon>Nocardioidaceae</taxon>
        <taxon>Nocardioides</taxon>
    </lineage>
</organism>
<reference evidence="2" key="1">
    <citation type="submission" date="2021-06" db="EMBL/GenBank/DDBJ databases">
        <title>Complete genome sequence of Nocardioides sp. G188.</title>
        <authorList>
            <person name="Im W.-T."/>
        </authorList>
    </citation>
    <scope>NUCLEOTIDE SEQUENCE</scope>
    <source>
        <strain evidence="2">G188</strain>
    </source>
</reference>
<dbReference type="SMART" id="SM00267">
    <property type="entry name" value="GGDEF"/>
    <property type="match status" value="1"/>
</dbReference>
<sequence length="329" mass="35165">MARALGRSEALFRLLEIAAEEALLALDASSVSVSRLETGTSTVRTIVNVGDLGPTEVRWPDNEVYDMGEYANLAVLSQDWVPWRAAVDDPGTDGRERLLLQELAKHCAIGSPIVVDGQLWGEFYATRTVDHPDFSSLDLSYLEALMAILGGAISRAVREESLEQLAYRDPLTGLLNRRALDERAAQAFDVAPRSVRTVTVVSLDINRLKQVNDTLGHLAGDQLIQSVARALTSEFSRLAGSLVARVGGDEFTVLVSGHDPAAVVAAADRLCRRTWHSGPGVGVSAGAATAAVTHGTTLTPARLFAEADRAQYVAKHGRLSSTVVANSLA</sequence>
<dbReference type="GO" id="GO:0005886">
    <property type="term" value="C:plasma membrane"/>
    <property type="evidence" value="ECO:0007669"/>
    <property type="project" value="TreeGrafter"/>
</dbReference>
<proteinExistence type="predicted"/>
<dbReference type="Pfam" id="PF01590">
    <property type="entry name" value="GAF"/>
    <property type="match status" value="1"/>
</dbReference>
<dbReference type="CDD" id="cd01949">
    <property type="entry name" value="GGDEF"/>
    <property type="match status" value="1"/>
</dbReference>
<dbReference type="KEGG" id="nps:KRR39_20665"/>
<dbReference type="GO" id="GO:0052621">
    <property type="term" value="F:diguanylate cyclase activity"/>
    <property type="evidence" value="ECO:0007669"/>
    <property type="project" value="TreeGrafter"/>
</dbReference>
<dbReference type="PROSITE" id="PS50887">
    <property type="entry name" value="GGDEF"/>
    <property type="match status" value="1"/>
</dbReference>
<dbReference type="InterPro" id="IPR000160">
    <property type="entry name" value="GGDEF_dom"/>
</dbReference>
<keyword evidence="3" id="KW-1185">Reference proteome</keyword>
<evidence type="ECO:0000313" key="3">
    <source>
        <dbReference type="Proteomes" id="UP000683575"/>
    </source>
</evidence>
<dbReference type="RefSeq" id="WP_216939284.1">
    <property type="nucleotide sequence ID" value="NZ_CP077062.1"/>
</dbReference>
<protein>
    <submittedName>
        <fullName evidence="2">Sensor domain-containing diguanylate cyclase</fullName>
    </submittedName>
</protein>
<dbReference type="Pfam" id="PF00990">
    <property type="entry name" value="GGDEF"/>
    <property type="match status" value="1"/>
</dbReference>
<dbReference type="AlphaFoldDB" id="A0A975XZZ0"/>
<evidence type="ECO:0000313" key="2">
    <source>
        <dbReference type="EMBL" id="QWZ07774.1"/>
    </source>
</evidence>
<accession>A0A975XZZ0</accession>
<dbReference type="InterPro" id="IPR050469">
    <property type="entry name" value="Diguanylate_Cyclase"/>
</dbReference>
<dbReference type="NCBIfam" id="TIGR00254">
    <property type="entry name" value="GGDEF"/>
    <property type="match status" value="1"/>
</dbReference>
<gene>
    <name evidence="2" type="ORF">KRR39_20665</name>
</gene>
<evidence type="ECO:0000259" key="1">
    <source>
        <dbReference type="PROSITE" id="PS50887"/>
    </source>
</evidence>